<dbReference type="Gene3D" id="3.40.50.1580">
    <property type="entry name" value="Nucleoside phosphorylase domain"/>
    <property type="match status" value="1"/>
</dbReference>
<dbReference type="SUPFAM" id="SSF53167">
    <property type="entry name" value="Purine and uridine phosphorylases"/>
    <property type="match status" value="1"/>
</dbReference>
<gene>
    <name evidence="1" type="ORF">LVJ94_17730</name>
</gene>
<sequence length="234" mass="24438">MKGVRNHVLLVCAATGTEYDACLAGIRDADLAGSFEVLQVGVGPRHAARSLRERLARGPAPSRILSCGFAGALGEGVSLGAWITAETLSEWQNGSLVPMAQPIAVASCMPCDVVSVDHLVGRNSPLRRAPRPSARPLVADMESAALAAEASARGIALSVVRLVSDTPEHPLPEFLSPFTAAMAGSDARARTALLARGIGSALTDPRGVARLLVEGRTWTKKLREGFATLAPFLV</sequence>
<evidence type="ECO:0000313" key="2">
    <source>
        <dbReference type="Proteomes" id="UP001374803"/>
    </source>
</evidence>
<keyword evidence="2" id="KW-1185">Reference proteome</keyword>
<protein>
    <recommendedName>
        <fullName evidence="3">Nucleoside phosphorylase domain-containing protein</fullName>
    </recommendedName>
</protein>
<accession>A0ABZ2LH11</accession>
<name>A0ABZ2LH11_9BACT</name>
<organism evidence="1 2">
    <name type="scientific">Pendulispora rubella</name>
    <dbReference type="NCBI Taxonomy" id="2741070"/>
    <lineage>
        <taxon>Bacteria</taxon>
        <taxon>Pseudomonadati</taxon>
        <taxon>Myxococcota</taxon>
        <taxon>Myxococcia</taxon>
        <taxon>Myxococcales</taxon>
        <taxon>Sorangiineae</taxon>
        <taxon>Pendulisporaceae</taxon>
        <taxon>Pendulispora</taxon>
    </lineage>
</organism>
<reference evidence="1" key="1">
    <citation type="submission" date="2021-12" db="EMBL/GenBank/DDBJ databases">
        <title>Discovery of the Pendulisporaceae a myxobacterial family with distinct sporulation behavior and unique specialized metabolism.</title>
        <authorList>
            <person name="Garcia R."/>
            <person name="Popoff A."/>
            <person name="Bader C.D."/>
            <person name="Loehr J."/>
            <person name="Walesch S."/>
            <person name="Walt C."/>
            <person name="Boldt J."/>
            <person name="Bunk B."/>
            <person name="Haeckl F.J.F.P.J."/>
            <person name="Gunesch A.P."/>
            <person name="Birkelbach J."/>
            <person name="Nuebel U."/>
            <person name="Pietschmann T."/>
            <person name="Bach T."/>
            <person name="Mueller R."/>
        </authorList>
    </citation>
    <scope>NUCLEOTIDE SEQUENCE</scope>
    <source>
        <strain evidence="1">MSr11367</strain>
    </source>
</reference>
<evidence type="ECO:0008006" key="3">
    <source>
        <dbReference type="Google" id="ProtNLM"/>
    </source>
</evidence>
<dbReference type="InterPro" id="IPR035994">
    <property type="entry name" value="Nucleoside_phosphorylase_sf"/>
</dbReference>
<evidence type="ECO:0000313" key="1">
    <source>
        <dbReference type="EMBL" id="WXB09061.1"/>
    </source>
</evidence>
<dbReference type="EMBL" id="CP089983">
    <property type="protein sequence ID" value="WXB09061.1"/>
    <property type="molecule type" value="Genomic_DNA"/>
</dbReference>
<proteinExistence type="predicted"/>
<dbReference type="RefSeq" id="WP_394838733.1">
    <property type="nucleotide sequence ID" value="NZ_CP089929.1"/>
</dbReference>
<dbReference type="Proteomes" id="UP001374803">
    <property type="component" value="Chromosome"/>
</dbReference>